<sequence length="245" mass="27909">MKNIKLVIEYEGTNYSGWQKQENAITIQEKLEDAIEKLSGEKIKLIGSGRTDGKVHALGQVANFLTTSSIPGKKYKYALKFLLPDDITIIESEEVDLKFHSRFDAIKKRYKYIVYNGELPRAIYRNFSYHVPYNIDINKMIEASQHLIGTHDFSSFMAANSEVNSTVRTIYDISIKKNKELIEFNIEGNSFLRNMVRIIVGTLLYIGFGKINGDNLPKIILDKKRKGAGPTAPPQGLFLEKVYYS</sequence>
<feature type="binding site" evidence="4 6">
    <location>
        <position position="110"/>
    </location>
    <ligand>
        <name>substrate</name>
    </ligand>
</feature>
<keyword evidence="2 4" id="KW-0819">tRNA processing</keyword>
<feature type="active site" description="Nucleophile" evidence="4 5">
    <location>
        <position position="52"/>
    </location>
</feature>
<dbReference type="NCBIfam" id="TIGR00071">
    <property type="entry name" value="hisT_truA"/>
    <property type="match status" value="1"/>
</dbReference>
<evidence type="ECO:0000256" key="2">
    <source>
        <dbReference type="ARBA" id="ARBA00022694"/>
    </source>
</evidence>
<comment type="similarity">
    <text evidence="1 4 7">Belongs to the tRNA pseudouridine synthase TruA family.</text>
</comment>
<evidence type="ECO:0000256" key="4">
    <source>
        <dbReference type="HAMAP-Rule" id="MF_00171"/>
    </source>
</evidence>
<dbReference type="GO" id="GO:0160147">
    <property type="term" value="F:tRNA pseudouridine(38-40) synthase activity"/>
    <property type="evidence" value="ECO:0007669"/>
    <property type="project" value="UniProtKB-EC"/>
</dbReference>
<evidence type="ECO:0000256" key="6">
    <source>
        <dbReference type="PIRSR" id="PIRSR001430-2"/>
    </source>
</evidence>
<dbReference type="PIRSF" id="PIRSF001430">
    <property type="entry name" value="tRNA_psdUrid_synth"/>
    <property type="match status" value="1"/>
</dbReference>
<dbReference type="GO" id="GO:0031119">
    <property type="term" value="P:tRNA pseudouridine synthesis"/>
    <property type="evidence" value="ECO:0007669"/>
    <property type="project" value="UniProtKB-UniRule"/>
</dbReference>
<gene>
    <name evidence="4" type="primary">truA</name>
    <name evidence="9" type="ORF">SAMN02745784_02573</name>
</gene>
<comment type="caution">
    <text evidence="4">Lacks conserved residue(s) required for the propagation of feature annotation.</text>
</comment>
<dbReference type="PANTHER" id="PTHR11142">
    <property type="entry name" value="PSEUDOURIDYLATE SYNTHASE"/>
    <property type="match status" value="1"/>
</dbReference>
<dbReference type="AlphaFoldDB" id="A0A1M4YBC9"/>
<evidence type="ECO:0000259" key="8">
    <source>
        <dbReference type="Pfam" id="PF01416"/>
    </source>
</evidence>
<keyword evidence="3 4" id="KW-0413">Isomerase</keyword>
<protein>
    <recommendedName>
        <fullName evidence="4">tRNA pseudouridine synthase A</fullName>
        <ecNumber evidence="4">5.4.99.12</ecNumber>
    </recommendedName>
    <alternativeName>
        <fullName evidence="4">tRNA pseudouridine(38-40) synthase</fullName>
    </alternativeName>
    <alternativeName>
        <fullName evidence="4">tRNA pseudouridylate synthase I</fullName>
    </alternativeName>
    <alternativeName>
        <fullName evidence="4">tRNA-uridine isomerase I</fullName>
    </alternativeName>
</protein>
<dbReference type="InterPro" id="IPR020097">
    <property type="entry name" value="PsdUridine_synth_TruA_a/b_dom"/>
</dbReference>
<evidence type="ECO:0000256" key="7">
    <source>
        <dbReference type="RuleBase" id="RU003792"/>
    </source>
</evidence>
<evidence type="ECO:0000256" key="1">
    <source>
        <dbReference type="ARBA" id="ARBA00009375"/>
    </source>
</evidence>
<accession>A0A1M4YBC9</accession>
<dbReference type="CDD" id="cd02570">
    <property type="entry name" value="PseudoU_synth_EcTruA"/>
    <property type="match status" value="1"/>
</dbReference>
<comment type="catalytic activity">
    <reaction evidence="4 7">
        <text>uridine(38/39/40) in tRNA = pseudouridine(38/39/40) in tRNA</text>
        <dbReference type="Rhea" id="RHEA:22376"/>
        <dbReference type="Rhea" id="RHEA-COMP:10085"/>
        <dbReference type="Rhea" id="RHEA-COMP:10087"/>
        <dbReference type="ChEBI" id="CHEBI:65314"/>
        <dbReference type="ChEBI" id="CHEBI:65315"/>
        <dbReference type="EC" id="5.4.99.12"/>
    </reaction>
</comment>
<dbReference type="EC" id="5.4.99.12" evidence="4"/>
<name>A0A1M4YBC9_9FIRM</name>
<dbReference type="InterPro" id="IPR001406">
    <property type="entry name" value="PsdUridine_synth_TruA"/>
</dbReference>
<dbReference type="PANTHER" id="PTHR11142:SF0">
    <property type="entry name" value="TRNA PSEUDOURIDINE SYNTHASE-LIKE 1"/>
    <property type="match status" value="1"/>
</dbReference>
<dbReference type="InterPro" id="IPR020103">
    <property type="entry name" value="PsdUridine_synth_cat_dom_sf"/>
</dbReference>
<feature type="domain" description="Pseudouridine synthase I TruA alpha/beta" evidence="8">
    <location>
        <begin position="143"/>
        <end position="245"/>
    </location>
</feature>
<evidence type="ECO:0000313" key="9">
    <source>
        <dbReference type="EMBL" id="SHF02812.1"/>
    </source>
</evidence>
<dbReference type="Gene3D" id="3.30.70.580">
    <property type="entry name" value="Pseudouridine synthase I, catalytic domain, N-terminal subdomain"/>
    <property type="match status" value="1"/>
</dbReference>
<dbReference type="RefSeq" id="WP_072976937.1">
    <property type="nucleotide sequence ID" value="NZ_FQTY01000016.1"/>
</dbReference>
<dbReference type="GO" id="GO:0003723">
    <property type="term" value="F:RNA binding"/>
    <property type="evidence" value="ECO:0007669"/>
    <property type="project" value="InterPro"/>
</dbReference>
<evidence type="ECO:0000313" key="10">
    <source>
        <dbReference type="Proteomes" id="UP000184114"/>
    </source>
</evidence>
<comment type="function">
    <text evidence="4">Formation of pseudouridine at positions 38, 39 and 40 in the anticodon stem and loop of transfer RNAs.</text>
</comment>
<dbReference type="InterPro" id="IPR020095">
    <property type="entry name" value="PsdUridine_synth_TruA_C"/>
</dbReference>
<dbReference type="STRING" id="1123404.SAMN02745784_02573"/>
<evidence type="ECO:0000256" key="3">
    <source>
        <dbReference type="ARBA" id="ARBA00023235"/>
    </source>
</evidence>
<dbReference type="HAMAP" id="MF_00171">
    <property type="entry name" value="TruA"/>
    <property type="match status" value="1"/>
</dbReference>
<proteinExistence type="inferred from homology"/>
<dbReference type="GeneID" id="90995868"/>
<organism evidence="9 10">
    <name type="scientific">Tissierella praeacuta DSM 18095</name>
    <dbReference type="NCBI Taxonomy" id="1123404"/>
    <lineage>
        <taxon>Bacteria</taxon>
        <taxon>Bacillati</taxon>
        <taxon>Bacillota</taxon>
        <taxon>Tissierellia</taxon>
        <taxon>Tissierellales</taxon>
        <taxon>Tissierellaceae</taxon>
        <taxon>Tissierella</taxon>
    </lineage>
</organism>
<comment type="subunit">
    <text evidence="4">Homodimer.</text>
</comment>
<feature type="domain" description="Pseudouridine synthase I TruA alpha/beta" evidence="8">
    <location>
        <begin position="8"/>
        <end position="104"/>
    </location>
</feature>
<dbReference type="SUPFAM" id="SSF55120">
    <property type="entry name" value="Pseudouridine synthase"/>
    <property type="match status" value="1"/>
</dbReference>
<evidence type="ECO:0000256" key="5">
    <source>
        <dbReference type="PIRSR" id="PIRSR001430-1"/>
    </source>
</evidence>
<dbReference type="Proteomes" id="UP000184114">
    <property type="component" value="Unassembled WGS sequence"/>
</dbReference>
<dbReference type="EMBL" id="FQTY01000016">
    <property type="protein sequence ID" value="SHF02812.1"/>
    <property type="molecule type" value="Genomic_DNA"/>
</dbReference>
<reference evidence="10" key="1">
    <citation type="submission" date="2016-11" db="EMBL/GenBank/DDBJ databases">
        <authorList>
            <person name="Varghese N."/>
            <person name="Submissions S."/>
        </authorList>
    </citation>
    <scope>NUCLEOTIDE SEQUENCE [LARGE SCALE GENOMIC DNA]</scope>
    <source>
        <strain evidence="10">DSM 18095</strain>
    </source>
</reference>
<dbReference type="Pfam" id="PF01416">
    <property type="entry name" value="PseudoU_synth_1"/>
    <property type="match status" value="2"/>
</dbReference>
<keyword evidence="10" id="KW-1185">Reference proteome</keyword>
<dbReference type="InterPro" id="IPR020094">
    <property type="entry name" value="TruA/RsuA/RluB/E/F_N"/>
</dbReference>
<dbReference type="Gene3D" id="3.30.70.660">
    <property type="entry name" value="Pseudouridine synthase I, catalytic domain, C-terminal subdomain"/>
    <property type="match status" value="1"/>
</dbReference>
<dbReference type="FunFam" id="3.30.70.580:FF:000001">
    <property type="entry name" value="tRNA pseudouridine synthase A"/>
    <property type="match status" value="1"/>
</dbReference>